<dbReference type="PANTHER" id="PTHR33304:SF36">
    <property type="entry name" value="GB|AAF26970.1-RELATED"/>
    <property type="match status" value="1"/>
</dbReference>
<dbReference type="GO" id="GO:0008270">
    <property type="term" value="F:zinc ion binding"/>
    <property type="evidence" value="ECO:0007669"/>
    <property type="project" value="UniProtKB-KW"/>
</dbReference>
<evidence type="ECO:0000256" key="5">
    <source>
        <dbReference type="ARBA" id="ARBA00023163"/>
    </source>
</evidence>
<evidence type="ECO:0000256" key="6">
    <source>
        <dbReference type="SAM" id="MobiDB-lite"/>
    </source>
</evidence>
<evidence type="ECO:0000256" key="1">
    <source>
        <dbReference type="ARBA" id="ARBA00022723"/>
    </source>
</evidence>
<feature type="region of interest" description="Disordered" evidence="6">
    <location>
        <begin position="326"/>
        <end position="353"/>
    </location>
</feature>
<dbReference type="PANTHER" id="PTHR33304">
    <property type="match status" value="1"/>
</dbReference>
<reference evidence="8 9" key="1">
    <citation type="journal article" date="2023" name="G3 (Bethesda)">
        <title>A chromosome-length genome assembly and annotation of blackberry (Rubus argutus, cv. 'Hillquist').</title>
        <authorList>
            <person name="Bruna T."/>
            <person name="Aryal R."/>
            <person name="Dudchenko O."/>
            <person name="Sargent D.J."/>
            <person name="Mead D."/>
            <person name="Buti M."/>
            <person name="Cavallini A."/>
            <person name="Hytonen T."/>
            <person name="Andres J."/>
            <person name="Pham M."/>
            <person name="Weisz D."/>
            <person name="Mascagni F."/>
            <person name="Usai G."/>
            <person name="Natali L."/>
            <person name="Bassil N."/>
            <person name="Fernandez G.E."/>
            <person name="Lomsadze A."/>
            <person name="Armour M."/>
            <person name="Olukolu B."/>
            <person name="Poorten T."/>
            <person name="Britton C."/>
            <person name="Davik J."/>
            <person name="Ashrafi H."/>
            <person name="Aiden E.L."/>
            <person name="Borodovsky M."/>
            <person name="Worthington M."/>
        </authorList>
    </citation>
    <scope>NUCLEOTIDE SEQUENCE [LARGE SCALE GENOMIC DNA]</scope>
    <source>
        <strain evidence="8">PI 553951</strain>
    </source>
</reference>
<feature type="compositionally biased region" description="Polar residues" evidence="6">
    <location>
        <begin position="153"/>
        <end position="165"/>
    </location>
</feature>
<organism evidence="8 9">
    <name type="scientific">Rubus argutus</name>
    <name type="common">Southern blackberry</name>
    <dbReference type="NCBI Taxonomy" id="59490"/>
    <lineage>
        <taxon>Eukaryota</taxon>
        <taxon>Viridiplantae</taxon>
        <taxon>Streptophyta</taxon>
        <taxon>Embryophyta</taxon>
        <taxon>Tracheophyta</taxon>
        <taxon>Spermatophyta</taxon>
        <taxon>Magnoliopsida</taxon>
        <taxon>eudicotyledons</taxon>
        <taxon>Gunneridae</taxon>
        <taxon>Pentapetalae</taxon>
        <taxon>rosids</taxon>
        <taxon>fabids</taxon>
        <taxon>Rosales</taxon>
        <taxon>Rosaceae</taxon>
        <taxon>Rosoideae</taxon>
        <taxon>Rosoideae incertae sedis</taxon>
        <taxon>Rubus</taxon>
    </lineage>
</organism>
<dbReference type="EMBL" id="JBEDUW010000004">
    <property type="protein sequence ID" value="KAK9933120.1"/>
    <property type="molecule type" value="Genomic_DNA"/>
</dbReference>
<keyword evidence="1" id="KW-0479">Metal-binding</keyword>
<evidence type="ECO:0000256" key="3">
    <source>
        <dbReference type="ARBA" id="ARBA00022833"/>
    </source>
</evidence>
<dbReference type="InterPro" id="IPR013083">
    <property type="entry name" value="Znf_RING/FYVE/PHD"/>
</dbReference>
<dbReference type="GO" id="GO:0034244">
    <property type="term" value="P:negative regulation of transcription elongation by RNA polymerase II"/>
    <property type="evidence" value="ECO:0007669"/>
    <property type="project" value="InterPro"/>
</dbReference>
<dbReference type="Gene3D" id="3.30.40.10">
    <property type="entry name" value="Zinc/RING finger domain, C3HC4 (zinc finger)"/>
    <property type="match status" value="1"/>
</dbReference>
<dbReference type="InterPro" id="IPR049914">
    <property type="entry name" value="PHD1-3/5-6"/>
</dbReference>
<proteinExistence type="predicted"/>
<dbReference type="Proteomes" id="UP001457282">
    <property type="component" value="Unassembled WGS sequence"/>
</dbReference>
<comment type="caution">
    <text evidence="8">The sequence shown here is derived from an EMBL/GenBank/DDBJ whole genome shotgun (WGS) entry which is preliminary data.</text>
</comment>
<accession>A0AAW1XBK1</accession>
<keyword evidence="5" id="KW-0804">Transcription</keyword>
<keyword evidence="2" id="KW-0863">Zinc-finger</keyword>
<evidence type="ECO:0000259" key="7">
    <source>
        <dbReference type="Pfam" id="PF23121"/>
    </source>
</evidence>
<feature type="region of interest" description="Disordered" evidence="6">
    <location>
        <begin position="413"/>
        <end position="455"/>
    </location>
</feature>
<dbReference type="InterPro" id="IPR056280">
    <property type="entry name" value="AIPP2-like_SPOC"/>
</dbReference>
<dbReference type="InterPro" id="IPR011011">
    <property type="entry name" value="Znf_FYVE_PHD"/>
</dbReference>
<evidence type="ECO:0000313" key="8">
    <source>
        <dbReference type="EMBL" id="KAK9933120.1"/>
    </source>
</evidence>
<keyword evidence="9" id="KW-1185">Reference proteome</keyword>
<feature type="region of interest" description="Disordered" evidence="6">
    <location>
        <begin position="86"/>
        <end position="105"/>
    </location>
</feature>
<evidence type="ECO:0000313" key="9">
    <source>
        <dbReference type="Proteomes" id="UP001457282"/>
    </source>
</evidence>
<protein>
    <recommendedName>
        <fullName evidence="7">AIPP2-like SPOC-like domain-containing protein</fullName>
    </recommendedName>
</protein>
<feature type="compositionally biased region" description="Polar residues" evidence="6">
    <location>
        <begin position="423"/>
        <end position="446"/>
    </location>
</feature>
<keyword evidence="4" id="KW-0805">Transcription regulation</keyword>
<evidence type="ECO:0000256" key="2">
    <source>
        <dbReference type="ARBA" id="ARBA00022771"/>
    </source>
</evidence>
<sequence length="709" mass="79079">MDKPCDICAGFTDQGIAFKELIITCSKCRIAREHIYCVRVNHSLVEDWDPDNWVCESCEEGNGMLSPKSNIKEDALESSAIRGHYDGMHSAGPRTSRNDSGWKAHPKRHKTIVNGNVRFISNEEVRRLSLANRPQLESSALGGHYDGMHSAGPSRSRNDSGWQAQSKRKTPIVNVKVRFISKEEVRRLSLADTSQRTAYGNKIVTRKSPVSWVKANRSIIRSEVARHDRPPMMPSISKINQQAYQNLKHSQADVFVPATDDDNSKKMEIATKKKSCTVSTLRSFSPISSPDDDFVPATDDDNSKKMEIATKKKSCTVSTLRSFSPISSPGMDAGTSKKKMETATKKTVSTLRPFSPISNPGKYMKLDYGLQQGIDLIIAISGKKDPGTPTKVHIIIEQPMDASVLSQRVETSSRVAVDEPNKFSRTPSTSRHSSLNMNYGGNTTAAEHNHSDEEERDLSNMFPSLHLYRSSLPALHATWKGGFIILDAETPAQFARGFQAQAPCTVHRKAYEFTRKMPPVLRANLLPRLLLWDDPFQDEPPDLHDVGLYFFPDDNIAGSRETYALLFEFMDTQNSAMRINFDGVEAVELLIFTSKQLHLDSLNTVTSTRTENFLWGIFRDKNLCRADMDHIGTTFATEVDMVGGKMVGIVDLPKDSFSPCIIFRDKNHCRADMDDIGTTVATKVDMVGGKTLGIIDLSKDSASPCRRYL</sequence>
<feature type="region of interest" description="Disordered" evidence="6">
    <location>
        <begin position="138"/>
        <end position="168"/>
    </location>
</feature>
<dbReference type="AlphaFoldDB" id="A0AAW1XBK1"/>
<dbReference type="GO" id="GO:0140566">
    <property type="term" value="F:histone reader activity"/>
    <property type="evidence" value="ECO:0007669"/>
    <property type="project" value="InterPro"/>
</dbReference>
<keyword evidence="3" id="KW-0862">Zinc</keyword>
<evidence type="ECO:0000256" key="4">
    <source>
        <dbReference type="ARBA" id="ARBA00023015"/>
    </source>
</evidence>
<dbReference type="SUPFAM" id="SSF57903">
    <property type="entry name" value="FYVE/PHD zinc finger"/>
    <property type="match status" value="1"/>
</dbReference>
<name>A0AAW1XBK1_RUBAR</name>
<dbReference type="Pfam" id="PF23121">
    <property type="entry name" value="SPOC_AIPP2"/>
    <property type="match status" value="1"/>
</dbReference>
<gene>
    <name evidence="8" type="ORF">M0R45_020328</name>
</gene>
<feature type="domain" description="AIPP2-like SPOC-like" evidence="7">
    <location>
        <begin position="479"/>
        <end position="618"/>
    </location>
</feature>